<dbReference type="GeneID" id="85449292"/>
<dbReference type="AlphaFoldDB" id="A0AAD8PM13"/>
<dbReference type="Proteomes" id="UP001230504">
    <property type="component" value="Unassembled WGS sequence"/>
</dbReference>
<gene>
    <name evidence="1" type="ORF">LY79DRAFT_707563</name>
</gene>
<accession>A0AAD8PM13</accession>
<comment type="caution">
    <text evidence="1">The sequence shown here is derived from an EMBL/GenBank/DDBJ whole genome shotgun (WGS) entry which is preliminary data.</text>
</comment>
<evidence type="ECO:0000313" key="2">
    <source>
        <dbReference type="Proteomes" id="UP001230504"/>
    </source>
</evidence>
<proteinExistence type="predicted"/>
<organism evidence="1 2">
    <name type="scientific">Colletotrichum navitas</name>
    <dbReference type="NCBI Taxonomy" id="681940"/>
    <lineage>
        <taxon>Eukaryota</taxon>
        <taxon>Fungi</taxon>
        <taxon>Dikarya</taxon>
        <taxon>Ascomycota</taxon>
        <taxon>Pezizomycotina</taxon>
        <taxon>Sordariomycetes</taxon>
        <taxon>Hypocreomycetidae</taxon>
        <taxon>Glomerellales</taxon>
        <taxon>Glomerellaceae</taxon>
        <taxon>Colletotrichum</taxon>
        <taxon>Colletotrichum graminicola species complex</taxon>
    </lineage>
</organism>
<keyword evidence="2" id="KW-1185">Reference proteome</keyword>
<reference evidence="1" key="1">
    <citation type="submission" date="2021-06" db="EMBL/GenBank/DDBJ databases">
        <title>Comparative genomics, transcriptomics and evolutionary studies reveal genomic signatures of adaptation to plant cell wall in hemibiotrophic fungi.</title>
        <authorList>
            <consortium name="DOE Joint Genome Institute"/>
            <person name="Baroncelli R."/>
            <person name="Diaz J.F."/>
            <person name="Benocci T."/>
            <person name="Peng M."/>
            <person name="Battaglia E."/>
            <person name="Haridas S."/>
            <person name="Andreopoulos W."/>
            <person name="Labutti K."/>
            <person name="Pangilinan J."/>
            <person name="Floch G.L."/>
            <person name="Makela M.R."/>
            <person name="Henrissat B."/>
            <person name="Grigoriev I.V."/>
            <person name="Crouch J.A."/>
            <person name="De Vries R.P."/>
            <person name="Sukno S.A."/>
            <person name="Thon M.R."/>
        </authorList>
    </citation>
    <scope>NUCLEOTIDE SEQUENCE</scope>
    <source>
        <strain evidence="1">CBS 125086</strain>
    </source>
</reference>
<name>A0AAD8PM13_9PEZI</name>
<dbReference type="EMBL" id="JAHLJV010000109">
    <property type="protein sequence ID" value="KAK1570208.1"/>
    <property type="molecule type" value="Genomic_DNA"/>
</dbReference>
<dbReference type="RefSeq" id="XP_060408359.1">
    <property type="nucleotide sequence ID" value="XM_060565052.1"/>
</dbReference>
<sequence>MANQRSRSVGHVDRVMRARQLRRFHHHLQTVQPARPKLLGRFTDEVLRDIGLLLDGGEWRDVPEGSEESPSERNWDKLASLTSQLTNKMQLGSSLRRRRLLVTEHHQQQEEYEGTVQPSIKDNLSSLRSRRSRVILSRLRQTTRAPHETTTTMISTTRTMLQHVFAAGSEADSSRSAYFTMAQAQSGNATKAQVDEAHSEWAAAAAIHRSATPKTADSPHILDQDEIDQDEAPQKTLCFTVRFGRPWSDAPSSHPSTQSFGRQGISITFQDTYMLEDISHLSITLRDSHHLHFEHDLFDPTASQDHDVFVVESAIDLVRPLDSPPRVLRSWH</sequence>
<evidence type="ECO:0000313" key="1">
    <source>
        <dbReference type="EMBL" id="KAK1570208.1"/>
    </source>
</evidence>
<protein>
    <submittedName>
        <fullName evidence="1">Uncharacterized protein</fullName>
    </submittedName>
</protein>